<dbReference type="CDD" id="cd05233">
    <property type="entry name" value="SDR_c"/>
    <property type="match status" value="1"/>
</dbReference>
<dbReference type="InterPro" id="IPR020904">
    <property type="entry name" value="Sc_DH/Rdtase_CS"/>
</dbReference>
<dbReference type="Gene3D" id="3.40.50.720">
    <property type="entry name" value="NAD(P)-binding Rossmann-like Domain"/>
    <property type="match status" value="1"/>
</dbReference>
<comment type="caution">
    <text evidence="5">The sequence shown here is derived from an EMBL/GenBank/DDBJ whole genome shotgun (WGS) entry which is preliminary data.</text>
</comment>
<dbReference type="EMBL" id="BAAAOR010000038">
    <property type="protein sequence ID" value="GAA1541173.1"/>
    <property type="molecule type" value="Genomic_DNA"/>
</dbReference>
<reference evidence="5 6" key="1">
    <citation type="journal article" date="2019" name="Int. J. Syst. Evol. Microbiol.">
        <title>The Global Catalogue of Microorganisms (GCM) 10K type strain sequencing project: providing services to taxonomists for standard genome sequencing and annotation.</title>
        <authorList>
            <consortium name="The Broad Institute Genomics Platform"/>
            <consortium name="The Broad Institute Genome Sequencing Center for Infectious Disease"/>
            <person name="Wu L."/>
            <person name="Ma J."/>
        </authorList>
    </citation>
    <scope>NUCLEOTIDE SEQUENCE [LARGE SCALE GENOMIC DNA]</scope>
    <source>
        <strain evidence="5 6">JCM 14942</strain>
    </source>
</reference>
<name>A0ABN2BIK6_9ACTN</name>
<comment type="similarity">
    <text evidence="1">Belongs to the short-chain dehydrogenases/reductases (SDR) family.</text>
</comment>
<organism evidence="5 6">
    <name type="scientific">Nocardioides humi</name>
    <dbReference type="NCBI Taxonomy" id="449461"/>
    <lineage>
        <taxon>Bacteria</taxon>
        <taxon>Bacillati</taxon>
        <taxon>Actinomycetota</taxon>
        <taxon>Actinomycetes</taxon>
        <taxon>Propionibacteriales</taxon>
        <taxon>Nocardioidaceae</taxon>
        <taxon>Nocardioides</taxon>
    </lineage>
</organism>
<sequence>MQNKTSLITGAGQGIGRAIAQEFVRRGGGHVVVADLDADNGAETVRLLEGLGGTATFVQVDLRNGDQVVQMVHDAADAAGGLDVLVNNAGITDTLLQGQTTIESLTLDTWTAVMDVNLKAMWMATKAAAPLLRASTRNPAVVNAGSVAGMTGYPEHPAYCVSKAAVLQLTRVAAIDLAPDIRVNAFCPATTDTPMRRQFIEAADDKEALDRFLTASHLIPRAGSVEEVANVAAFLAGDESTFLTGTTVAVDGGSLAWRGSHA</sequence>
<keyword evidence="6" id="KW-1185">Reference proteome</keyword>
<gene>
    <name evidence="5" type="ORF">GCM10009788_49890</name>
</gene>
<proteinExistence type="inferred from homology"/>
<evidence type="ECO:0000259" key="4">
    <source>
        <dbReference type="SMART" id="SM00822"/>
    </source>
</evidence>
<dbReference type="PROSITE" id="PS00061">
    <property type="entry name" value="ADH_SHORT"/>
    <property type="match status" value="1"/>
</dbReference>
<evidence type="ECO:0000313" key="5">
    <source>
        <dbReference type="EMBL" id="GAA1541173.1"/>
    </source>
</evidence>
<feature type="domain" description="Ketoreductase" evidence="4">
    <location>
        <begin position="4"/>
        <end position="184"/>
    </location>
</feature>
<protein>
    <submittedName>
        <fullName evidence="5">SDR family oxidoreductase</fullName>
    </submittedName>
</protein>
<evidence type="ECO:0000256" key="3">
    <source>
        <dbReference type="ARBA" id="ARBA00023027"/>
    </source>
</evidence>
<dbReference type="RefSeq" id="WP_219996124.1">
    <property type="nucleotide sequence ID" value="NZ_BAAAOR010000038.1"/>
</dbReference>
<dbReference type="PANTHER" id="PTHR24321:SF8">
    <property type="entry name" value="ESTRADIOL 17-BETA-DEHYDROGENASE 8-RELATED"/>
    <property type="match status" value="1"/>
</dbReference>
<evidence type="ECO:0000313" key="6">
    <source>
        <dbReference type="Proteomes" id="UP001500842"/>
    </source>
</evidence>
<dbReference type="PRINTS" id="PR00081">
    <property type="entry name" value="GDHRDH"/>
</dbReference>
<dbReference type="PANTHER" id="PTHR24321">
    <property type="entry name" value="DEHYDROGENASES, SHORT CHAIN"/>
    <property type="match status" value="1"/>
</dbReference>
<dbReference type="InterPro" id="IPR002347">
    <property type="entry name" value="SDR_fam"/>
</dbReference>
<dbReference type="PRINTS" id="PR00080">
    <property type="entry name" value="SDRFAMILY"/>
</dbReference>
<dbReference type="Pfam" id="PF13561">
    <property type="entry name" value="adh_short_C2"/>
    <property type="match status" value="1"/>
</dbReference>
<accession>A0ABN2BIK6</accession>
<dbReference type="Proteomes" id="UP001500842">
    <property type="component" value="Unassembled WGS sequence"/>
</dbReference>
<keyword evidence="3" id="KW-0520">NAD</keyword>
<evidence type="ECO:0000256" key="2">
    <source>
        <dbReference type="ARBA" id="ARBA00023002"/>
    </source>
</evidence>
<dbReference type="InterPro" id="IPR036291">
    <property type="entry name" value="NAD(P)-bd_dom_sf"/>
</dbReference>
<dbReference type="SMART" id="SM00822">
    <property type="entry name" value="PKS_KR"/>
    <property type="match status" value="1"/>
</dbReference>
<dbReference type="InterPro" id="IPR057326">
    <property type="entry name" value="KR_dom"/>
</dbReference>
<dbReference type="SUPFAM" id="SSF51735">
    <property type="entry name" value="NAD(P)-binding Rossmann-fold domains"/>
    <property type="match status" value="1"/>
</dbReference>
<evidence type="ECO:0000256" key="1">
    <source>
        <dbReference type="ARBA" id="ARBA00006484"/>
    </source>
</evidence>
<keyword evidence="2" id="KW-0560">Oxidoreductase</keyword>